<keyword evidence="5 6" id="KW-0472">Membrane</keyword>
<reference evidence="7" key="2">
    <citation type="submission" date="2023-06" db="EMBL/GenBank/DDBJ databases">
        <authorList>
            <person name="Zeman M."/>
            <person name="Kubasova T."/>
            <person name="Jahodarova E."/>
            <person name="Nykrynova M."/>
            <person name="Rychlik I."/>
        </authorList>
    </citation>
    <scope>NUCLEOTIDE SEQUENCE</scope>
    <source>
        <strain evidence="7">ET39</strain>
    </source>
</reference>
<feature type="transmembrane region" description="Helical" evidence="6">
    <location>
        <begin position="57"/>
        <end position="78"/>
    </location>
</feature>
<feature type="transmembrane region" description="Helical" evidence="6">
    <location>
        <begin position="345"/>
        <end position="364"/>
    </location>
</feature>
<comment type="subcellular location">
    <subcellularLocation>
        <location evidence="1">Cell membrane</location>
        <topology evidence="1">Multi-pass membrane protein</topology>
    </subcellularLocation>
</comment>
<dbReference type="EMBL" id="JAUDCG010000076">
    <property type="protein sequence ID" value="MDM8158103.1"/>
    <property type="molecule type" value="Genomic_DNA"/>
</dbReference>
<keyword evidence="8" id="KW-1185">Reference proteome</keyword>
<dbReference type="InterPro" id="IPR024923">
    <property type="entry name" value="PG_synth_SpoVB"/>
</dbReference>
<dbReference type="CDD" id="cd13124">
    <property type="entry name" value="MATE_SpoVB_like"/>
    <property type="match status" value="1"/>
</dbReference>
<reference evidence="7" key="1">
    <citation type="submission" date="2023-06" db="EMBL/GenBank/DDBJ databases">
        <title>Identification and characterization of horizontal gene transfer across gut microbiota members of farm animals based on homology search.</title>
        <authorList>
            <person name="Schwarzerova J."/>
            <person name="Nykrynova M."/>
            <person name="Jureckova K."/>
            <person name="Cejkova D."/>
            <person name="Rychlik I."/>
        </authorList>
    </citation>
    <scope>NUCLEOTIDE SEQUENCE</scope>
    <source>
        <strain evidence="7">ET39</strain>
    </source>
</reference>
<evidence type="ECO:0000313" key="7">
    <source>
        <dbReference type="EMBL" id="MDM8158103.1"/>
    </source>
</evidence>
<dbReference type="PANTHER" id="PTHR30250">
    <property type="entry name" value="PST FAMILY PREDICTED COLANIC ACID TRANSPORTER"/>
    <property type="match status" value="1"/>
</dbReference>
<gene>
    <name evidence="7" type="ORF">QUV96_10745</name>
</gene>
<organism evidence="7 8">
    <name type="scientific">Amedibacillus dolichus</name>
    <dbReference type="NCBI Taxonomy" id="31971"/>
    <lineage>
        <taxon>Bacteria</taxon>
        <taxon>Bacillati</taxon>
        <taxon>Bacillota</taxon>
        <taxon>Erysipelotrichia</taxon>
        <taxon>Erysipelotrichales</taxon>
        <taxon>Erysipelotrichaceae</taxon>
        <taxon>Amedibacillus</taxon>
    </lineage>
</organism>
<sequence>MGRMNTENRRKSIVISGLIGSAGIFISKFIGLFYAVPYSAILGSDLNSAYYGVAFQLYSYLLNICTAGFPFAIATLVAKYMAKEDYATTLLVKKLSNAMMCLFGFGGMVLVILFSTPLASLVMPDSGGATIETMRLVLILISFALFFVPILSSLRGFYQGLKHMEVYALSQVLEQLARVGFLLGFSALAVYVLNYDRICAVYFGVLSASVAAIIAILHLKFYDRKQMRVLRQKVKEQPDPDMSQSHAKEVLRELCMVALPFLLSALLGYSDSIINTVFINSGLQMHGDDSETIIAVTGAINYGVLKLIAIPQILAPGFSAAIIPHLSEALTRNDHRRVRRSIRECVEIVLYIGLPISFCLFAYAKPLYYVMFTTQSLDISAQVLRWYSIEAFFSTIAPIFTSLMMAVGLRYRALKYVGVHFVIKMVLTMPLIAWIGYPGTILSDIVAYTTMIVCDAIELKKRFQVRWKYTLRRLLFMVIATGALYLVCLFFEWLGFGNCEAGRMMTLVQLAISGGCALLVYLLVSYVFQLPQVIFHIDLKKLLHRRGHA</sequence>
<feature type="transmembrane region" description="Helical" evidence="6">
    <location>
        <begin position="175"/>
        <end position="194"/>
    </location>
</feature>
<feature type="transmembrane region" description="Helical" evidence="6">
    <location>
        <begin position="299"/>
        <end position="324"/>
    </location>
</feature>
<evidence type="ECO:0000256" key="2">
    <source>
        <dbReference type="ARBA" id="ARBA00022475"/>
    </source>
</evidence>
<evidence type="ECO:0000256" key="6">
    <source>
        <dbReference type="SAM" id="Phobius"/>
    </source>
</evidence>
<accession>A0ABT7UEQ0</accession>
<evidence type="ECO:0000256" key="5">
    <source>
        <dbReference type="ARBA" id="ARBA00023136"/>
    </source>
</evidence>
<dbReference type="PANTHER" id="PTHR30250:SF21">
    <property type="entry name" value="LIPID II FLIPPASE MURJ"/>
    <property type="match status" value="1"/>
</dbReference>
<dbReference type="Pfam" id="PF01943">
    <property type="entry name" value="Polysacc_synt"/>
    <property type="match status" value="1"/>
</dbReference>
<dbReference type="Proteomes" id="UP001529340">
    <property type="component" value="Unassembled WGS sequence"/>
</dbReference>
<dbReference type="RefSeq" id="WP_289608529.1">
    <property type="nucleotide sequence ID" value="NZ_JAUDCG010000076.1"/>
</dbReference>
<dbReference type="PIRSF" id="PIRSF038958">
    <property type="entry name" value="PG_synth_SpoVB"/>
    <property type="match status" value="1"/>
</dbReference>
<feature type="transmembrane region" description="Helical" evidence="6">
    <location>
        <begin position="416"/>
        <end position="435"/>
    </location>
</feature>
<feature type="transmembrane region" description="Helical" evidence="6">
    <location>
        <begin position="441"/>
        <end position="459"/>
    </location>
</feature>
<feature type="transmembrane region" description="Helical" evidence="6">
    <location>
        <begin position="506"/>
        <end position="528"/>
    </location>
</feature>
<protein>
    <submittedName>
        <fullName evidence="7">Polysaccharide biosynthesis protein</fullName>
    </submittedName>
</protein>
<name>A0ABT7UEQ0_9FIRM</name>
<evidence type="ECO:0000313" key="8">
    <source>
        <dbReference type="Proteomes" id="UP001529340"/>
    </source>
</evidence>
<keyword evidence="3 6" id="KW-0812">Transmembrane</keyword>
<evidence type="ECO:0000256" key="3">
    <source>
        <dbReference type="ARBA" id="ARBA00022692"/>
    </source>
</evidence>
<keyword evidence="4 6" id="KW-1133">Transmembrane helix</keyword>
<feature type="transmembrane region" description="Helical" evidence="6">
    <location>
        <begin position="200"/>
        <end position="222"/>
    </location>
</feature>
<proteinExistence type="predicted"/>
<feature type="transmembrane region" description="Helical" evidence="6">
    <location>
        <begin position="99"/>
        <end position="122"/>
    </location>
</feature>
<feature type="transmembrane region" description="Helical" evidence="6">
    <location>
        <begin position="471"/>
        <end position="494"/>
    </location>
</feature>
<evidence type="ECO:0000256" key="4">
    <source>
        <dbReference type="ARBA" id="ARBA00022989"/>
    </source>
</evidence>
<evidence type="ECO:0000256" key="1">
    <source>
        <dbReference type="ARBA" id="ARBA00004651"/>
    </source>
</evidence>
<feature type="transmembrane region" description="Helical" evidence="6">
    <location>
        <begin position="12"/>
        <end position="37"/>
    </location>
</feature>
<feature type="transmembrane region" description="Helical" evidence="6">
    <location>
        <begin position="384"/>
        <end position="409"/>
    </location>
</feature>
<comment type="caution">
    <text evidence="7">The sequence shown here is derived from an EMBL/GenBank/DDBJ whole genome shotgun (WGS) entry which is preliminary data.</text>
</comment>
<dbReference type="InterPro" id="IPR002797">
    <property type="entry name" value="Polysacc_synth"/>
</dbReference>
<feature type="transmembrane region" description="Helical" evidence="6">
    <location>
        <begin position="134"/>
        <end position="154"/>
    </location>
</feature>
<dbReference type="InterPro" id="IPR050833">
    <property type="entry name" value="Poly_Biosynth_Transport"/>
</dbReference>
<keyword evidence="2" id="KW-1003">Cell membrane</keyword>
<feature type="transmembrane region" description="Helical" evidence="6">
    <location>
        <begin position="254"/>
        <end position="279"/>
    </location>
</feature>